<keyword evidence="4" id="KW-1185">Reference proteome</keyword>
<dbReference type="EMBL" id="OCYT01000116">
    <property type="protein sequence ID" value="SON84784.1"/>
    <property type="molecule type" value="Genomic_DNA"/>
</dbReference>
<name>A0AB38E2E1_XANCH</name>
<evidence type="ECO:0000313" key="3">
    <source>
        <dbReference type="Proteomes" id="UP000234166"/>
    </source>
</evidence>
<dbReference type="RefSeq" id="WP_145999012.1">
    <property type="nucleotide sequence ID" value="NZ_CP020964.2"/>
</dbReference>
<evidence type="ECO:0000313" key="2">
    <source>
        <dbReference type="EMBL" id="SON91350.1"/>
    </source>
</evidence>
<dbReference type="EMBL" id="OCYS01000111">
    <property type="protein sequence ID" value="SON91350.1"/>
    <property type="molecule type" value="Genomic_DNA"/>
</dbReference>
<comment type="caution">
    <text evidence="2">The sequence shown here is derived from an EMBL/GenBank/DDBJ whole genome shotgun (WGS) entry which is preliminary data.</text>
</comment>
<gene>
    <name evidence="1" type="ORF">XAP6984_590001</name>
    <name evidence="2" type="ORF">XAP7430_550001</name>
</gene>
<organism evidence="2 3">
    <name type="scientific">Xanthomonas campestris pv. phaseoli</name>
    <dbReference type="NCBI Taxonomy" id="317013"/>
    <lineage>
        <taxon>Bacteria</taxon>
        <taxon>Pseudomonadati</taxon>
        <taxon>Pseudomonadota</taxon>
        <taxon>Gammaproteobacteria</taxon>
        <taxon>Lysobacterales</taxon>
        <taxon>Lysobacteraceae</taxon>
        <taxon>Xanthomonas</taxon>
    </lineage>
</organism>
<dbReference type="Proteomes" id="UP000234166">
    <property type="component" value="Unassembled WGS sequence"/>
</dbReference>
<evidence type="ECO:0000313" key="4">
    <source>
        <dbReference type="Proteomes" id="UP000234181"/>
    </source>
</evidence>
<dbReference type="AlphaFoldDB" id="A0AB38E2E1"/>
<reference evidence="3 4" key="1">
    <citation type="submission" date="2017-10" db="EMBL/GenBank/DDBJ databases">
        <authorList>
            <person name="Regsiter A."/>
            <person name="William W."/>
        </authorList>
    </citation>
    <scope>NUCLEOTIDE SEQUENCE [LARGE SCALE GENOMIC DNA]</scope>
    <source>
        <strain evidence="1 4">CFBP6984</strain>
        <strain evidence="2 3">CFBP7430</strain>
    </source>
</reference>
<protein>
    <submittedName>
        <fullName evidence="2">Uncharacterized protein</fullName>
    </submittedName>
</protein>
<dbReference type="Proteomes" id="UP000234181">
    <property type="component" value="Unassembled WGS sequence"/>
</dbReference>
<evidence type="ECO:0000313" key="1">
    <source>
        <dbReference type="EMBL" id="SON84784.1"/>
    </source>
</evidence>
<sequence length="134" mass="14885">MKIITIPEGVLCQWEAKKYVVANHCFANCSRLVFHLPTMGIGYVLCWVNVDGQRYPHAVISCGDNNFDPTLQRSTLQRTYEFVRRYTRAELIKIITDGGGEYDDANGVISGIPPALCEDGTIACVEVELSSPQT</sequence>
<proteinExistence type="predicted"/>
<accession>A0AB38E2E1</accession>